<reference evidence="1" key="2">
    <citation type="submission" date="2021-04" db="EMBL/GenBank/DDBJ databases">
        <authorList>
            <person name="Gilroy R."/>
        </authorList>
    </citation>
    <scope>NUCLEOTIDE SEQUENCE</scope>
    <source>
        <strain evidence="1">ChiW4-1371</strain>
    </source>
</reference>
<organism evidence="1 2">
    <name type="scientific">Candidatus Mucispirillum faecigallinarum</name>
    <dbReference type="NCBI Taxonomy" id="2838699"/>
    <lineage>
        <taxon>Bacteria</taxon>
        <taxon>Pseudomonadati</taxon>
        <taxon>Deferribacterota</taxon>
        <taxon>Deferribacteres</taxon>
        <taxon>Deferribacterales</taxon>
        <taxon>Mucispirillaceae</taxon>
        <taxon>Mucispirillum</taxon>
    </lineage>
</organism>
<accession>A0A9D2KAP8</accession>
<proteinExistence type="predicted"/>
<comment type="caution">
    <text evidence="1">The sequence shown here is derived from an EMBL/GenBank/DDBJ whole genome shotgun (WGS) entry which is preliminary data.</text>
</comment>
<name>A0A9D2KAP8_9BACT</name>
<dbReference type="Proteomes" id="UP000824176">
    <property type="component" value="Unassembled WGS sequence"/>
</dbReference>
<evidence type="ECO:0000313" key="1">
    <source>
        <dbReference type="EMBL" id="HIZ89554.1"/>
    </source>
</evidence>
<dbReference type="AlphaFoldDB" id="A0A9D2KAP8"/>
<protein>
    <submittedName>
        <fullName evidence="1">Uncharacterized protein</fullName>
    </submittedName>
</protein>
<dbReference type="EMBL" id="DXAQ01000098">
    <property type="protein sequence ID" value="HIZ89554.1"/>
    <property type="molecule type" value="Genomic_DNA"/>
</dbReference>
<sequence>MYKLLDILNPNQINFLSSIGIDISDKEYTGDEVSDIYFGVMDKLSDNLGDEITSPDEYSKKCSDILSTLSKITSI</sequence>
<reference evidence="1" key="1">
    <citation type="journal article" date="2021" name="PeerJ">
        <title>Extensive microbial diversity within the chicken gut microbiome revealed by metagenomics and culture.</title>
        <authorList>
            <person name="Gilroy R."/>
            <person name="Ravi A."/>
            <person name="Getino M."/>
            <person name="Pursley I."/>
            <person name="Horton D.L."/>
            <person name="Alikhan N.F."/>
            <person name="Baker D."/>
            <person name="Gharbi K."/>
            <person name="Hall N."/>
            <person name="Watson M."/>
            <person name="Adriaenssens E.M."/>
            <person name="Foster-Nyarko E."/>
            <person name="Jarju S."/>
            <person name="Secka A."/>
            <person name="Antonio M."/>
            <person name="Oren A."/>
            <person name="Chaudhuri R.R."/>
            <person name="La Ragione R."/>
            <person name="Hildebrand F."/>
            <person name="Pallen M.J."/>
        </authorList>
    </citation>
    <scope>NUCLEOTIDE SEQUENCE</scope>
    <source>
        <strain evidence="1">ChiW4-1371</strain>
    </source>
</reference>
<gene>
    <name evidence="1" type="ORF">H9804_06390</name>
</gene>
<evidence type="ECO:0000313" key="2">
    <source>
        <dbReference type="Proteomes" id="UP000824176"/>
    </source>
</evidence>